<feature type="binding site" evidence="13">
    <location>
        <position position="227"/>
    </location>
    <ligand>
        <name>substrate</name>
    </ligand>
</feature>
<dbReference type="GO" id="GO:0006508">
    <property type="term" value="P:proteolysis"/>
    <property type="evidence" value="ECO:0007669"/>
    <property type="project" value="UniProtKB-KW"/>
</dbReference>
<sequence length="387" mass="43534">MNRKRSKAGIILVSLFFLLFCPTNLSYASTLNVSAKSAILIEQESGRILFEKDAYTKRRIASITKIMTAILAIESGKLDDKVKISSKSVNIEGSSIYLKEGEIITLEDLVYGLMLKSGNDAAIAIANHVGGSVEGFVYMMNEKAKAIGMKDTVFSNPHGLDDSENHYSTAYDMALLMKYAMKDKTFRKISSTEKYKTKKIDGESWGRLWKNKNKLVTGLYKYSTGGKTGYTKRANRTLVSTASKNDMDLIAVTLDDPDDWNDHIALFEHAFDTYQKMKLIDKGKYKHATHDFYRNKLIVKQPVYYPLTEEESQLLTSSITLLRPPKGKKWEKEGVPAPVGYLKIKLEGEEIAKVPLFFDGQPAAEKKNFLESFKNIFFLVAGVDQSD</sequence>
<evidence type="ECO:0000313" key="18">
    <source>
        <dbReference type="Proteomes" id="UP000245998"/>
    </source>
</evidence>
<evidence type="ECO:0000256" key="8">
    <source>
        <dbReference type="ARBA" id="ARBA00022960"/>
    </source>
</evidence>
<feature type="active site" evidence="12">
    <location>
        <position position="117"/>
    </location>
</feature>
<name>A0A2U1K4G7_9BACI</name>
<keyword evidence="8" id="KW-0133">Cell shape</keyword>
<keyword evidence="9" id="KW-0573">Peptidoglycan synthesis</keyword>
<dbReference type="PANTHER" id="PTHR21581:SF33">
    <property type="entry name" value="D-ALANYL-D-ALANINE CARBOXYPEPTIDASE DACB"/>
    <property type="match status" value="1"/>
</dbReference>
<dbReference type="EC" id="3.4.16.4" evidence="3"/>
<comment type="catalytic activity">
    <reaction evidence="11">
        <text>Preferential cleavage: (Ac)2-L-Lys-D-Ala-|-D-Ala. Also transpeptidation of peptidyl-alanyl moieties that are N-acyl substituents of D-alanine.</text>
        <dbReference type="EC" id="3.4.16.4"/>
    </reaction>
</comment>
<reference evidence="17 18" key="1">
    <citation type="submission" date="2018-04" db="EMBL/GenBank/DDBJ databases">
        <title>Camelliibacillus theae gen. nov., sp. nov., isolated from Pu'er tea.</title>
        <authorList>
            <person name="Niu L."/>
        </authorList>
    </citation>
    <scope>NUCLEOTIDE SEQUENCE [LARGE SCALE GENOMIC DNA]</scope>
    <source>
        <strain evidence="17 18">T8</strain>
    </source>
</reference>
<dbReference type="EMBL" id="QCZG01000009">
    <property type="protein sequence ID" value="PWA12411.1"/>
    <property type="molecule type" value="Genomic_DNA"/>
</dbReference>
<evidence type="ECO:0000256" key="5">
    <source>
        <dbReference type="ARBA" id="ARBA00022670"/>
    </source>
</evidence>
<comment type="similarity">
    <text evidence="2 14">Belongs to the peptidase S11 family.</text>
</comment>
<keyword evidence="6" id="KW-0732">Signal</keyword>
<evidence type="ECO:0000256" key="10">
    <source>
        <dbReference type="ARBA" id="ARBA00023316"/>
    </source>
</evidence>
<evidence type="ECO:0000256" key="11">
    <source>
        <dbReference type="ARBA" id="ARBA00034000"/>
    </source>
</evidence>
<comment type="pathway">
    <text evidence="1">Cell wall biogenesis; peptidoglycan biosynthesis.</text>
</comment>
<keyword evidence="5" id="KW-0645">Protease</keyword>
<dbReference type="Pfam" id="PF00768">
    <property type="entry name" value="Peptidase_S11"/>
    <property type="match status" value="1"/>
</dbReference>
<dbReference type="InterPro" id="IPR012907">
    <property type="entry name" value="Peptidase_S11_C"/>
</dbReference>
<dbReference type="Pfam" id="PF07943">
    <property type="entry name" value="PBP5_C"/>
    <property type="match status" value="1"/>
</dbReference>
<evidence type="ECO:0000256" key="9">
    <source>
        <dbReference type="ARBA" id="ARBA00022984"/>
    </source>
</evidence>
<dbReference type="Proteomes" id="UP000245998">
    <property type="component" value="Unassembled WGS sequence"/>
</dbReference>
<dbReference type="Gene3D" id="3.40.710.10">
    <property type="entry name" value="DD-peptidase/beta-lactamase superfamily"/>
    <property type="match status" value="1"/>
</dbReference>
<feature type="domain" description="Peptidase S11 D-Ala-D-Ala carboxypeptidase A C-terminal" evidence="16">
    <location>
        <begin position="274"/>
        <end position="358"/>
    </location>
</feature>
<evidence type="ECO:0000256" key="3">
    <source>
        <dbReference type="ARBA" id="ARBA00012448"/>
    </source>
</evidence>
<dbReference type="UniPathway" id="UPA00219"/>
<feature type="active site" description="Acyl-ester intermediate" evidence="12">
    <location>
        <position position="62"/>
    </location>
</feature>
<feature type="active site" description="Proton acceptor" evidence="12">
    <location>
        <position position="65"/>
    </location>
</feature>
<feature type="domain" description="Peptidase S11 D-alanyl-D-alanine carboxypeptidase A N-terminal" evidence="15">
    <location>
        <begin position="28"/>
        <end position="257"/>
    </location>
</feature>
<dbReference type="GO" id="GO:0009252">
    <property type="term" value="P:peptidoglycan biosynthetic process"/>
    <property type="evidence" value="ECO:0007669"/>
    <property type="project" value="UniProtKB-UniPathway"/>
</dbReference>
<dbReference type="AlphaFoldDB" id="A0A2U1K4G7"/>
<dbReference type="GO" id="GO:0009002">
    <property type="term" value="F:serine-type D-Ala-D-Ala carboxypeptidase activity"/>
    <property type="evidence" value="ECO:0007669"/>
    <property type="project" value="UniProtKB-EC"/>
</dbReference>
<dbReference type="OrthoDB" id="9791132at2"/>
<dbReference type="PRINTS" id="PR00725">
    <property type="entry name" value="DADACBPTASE1"/>
</dbReference>
<evidence type="ECO:0000259" key="16">
    <source>
        <dbReference type="Pfam" id="PF07943"/>
    </source>
</evidence>
<comment type="caution">
    <text evidence="17">The sequence shown here is derived from an EMBL/GenBank/DDBJ whole genome shotgun (WGS) entry which is preliminary data.</text>
</comment>
<evidence type="ECO:0000256" key="7">
    <source>
        <dbReference type="ARBA" id="ARBA00022801"/>
    </source>
</evidence>
<dbReference type="Gene3D" id="2.30.140.30">
    <property type="match status" value="1"/>
</dbReference>
<evidence type="ECO:0000256" key="4">
    <source>
        <dbReference type="ARBA" id="ARBA00022645"/>
    </source>
</evidence>
<dbReference type="InterPro" id="IPR018044">
    <property type="entry name" value="Peptidase_S11"/>
</dbReference>
<accession>A0A2U1K4G7</accession>
<dbReference type="SUPFAM" id="SSF56601">
    <property type="entry name" value="beta-lactamase/transpeptidase-like"/>
    <property type="match status" value="1"/>
</dbReference>
<dbReference type="InterPro" id="IPR001967">
    <property type="entry name" value="Peptidase_S11_N"/>
</dbReference>
<organism evidence="17 18">
    <name type="scientific">Pueribacillus theae</name>
    <dbReference type="NCBI Taxonomy" id="2171751"/>
    <lineage>
        <taxon>Bacteria</taxon>
        <taxon>Bacillati</taxon>
        <taxon>Bacillota</taxon>
        <taxon>Bacilli</taxon>
        <taxon>Bacillales</taxon>
        <taxon>Bacillaceae</taxon>
        <taxon>Pueribacillus</taxon>
    </lineage>
</organism>
<proteinExistence type="inferred from homology"/>
<keyword evidence="18" id="KW-1185">Reference proteome</keyword>
<dbReference type="RefSeq" id="WP_116554045.1">
    <property type="nucleotide sequence ID" value="NZ_QCZG01000009.1"/>
</dbReference>
<evidence type="ECO:0000313" key="17">
    <source>
        <dbReference type="EMBL" id="PWA12411.1"/>
    </source>
</evidence>
<evidence type="ECO:0000256" key="2">
    <source>
        <dbReference type="ARBA" id="ARBA00007164"/>
    </source>
</evidence>
<keyword evidence="4 17" id="KW-0121">Carboxypeptidase</keyword>
<evidence type="ECO:0000259" key="15">
    <source>
        <dbReference type="Pfam" id="PF00768"/>
    </source>
</evidence>
<protein>
    <recommendedName>
        <fullName evidence="3">serine-type D-Ala-D-Ala carboxypeptidase</fullName>
        <ecNumber evidence="3">3.4.16.4</ecNumber>
    </recommendedName>
</protein>
<evidence type="ECO:0000256" key="14">
    <source>
        <dbReference type="RuleBase" id="RU004016"/>
    </source>
</evidence>
<evidence type="ECO:0000256" key="13">
    <source>
        <dbReference type="PIRSR" id="PIRSR618044-2"/>
    </source>
</evidence>
<keyword evidence="7" id="KW-0378">Hydrolase</keyword>
<dbReference type="InterPro" id="IPR012338">
    <property type="entry name" value="Beta-lactam/transpept-like"/>
</dbReference>
<gene>
    <name evidence="17" type="ORF">DCC39_06315</name>
</gene>
<dbReference type="PANTHER" id="PTHR21581">
    <property type="entry name" value="D-ALANYL-D-ALANINE CARBOXYPEPTIDASE"/>
    <property type="match status" value="1"/>
</dbReference>
<evidence type="ECO:0000256" key="6">
    <source>
        <dbReference type="ARBA" id="ARBA00022729"/>
    </source>
</evidence>
<evidence type="ECO:0000256" key="12">
    <source>
        <dbReference type="PIRSR" id="PIRSR618044-1"/>
    </source>
</evidence>
<dbReference type="GO" id="GO:0071555">
    <property type="term" value="P:cell wall organization"/>
    <property type="evidence" value="ECO:0007669"/>
    <property type="project" value="UniProtKB-KW"/>
</dbReference>
<dbReference type="GO" id="GO:0008360">
    <property type="term" value="P:regulation of cell shape"/>
    <property type="evidence" value="ECO:0007669"/>
    <property type="project" value="UniProtKB-KW"/>
</dbReference>
<evidence type="ECO:0000256" key="1">
    <source>
        <dbReference type="ARBA" id="ARBA00004752"/>
    </source>
</evidence>
<keyword evidence="10" id="KW-0961">Cell wall biogenesis/degradation</keyword>